<keyword evidence="2" id="KW-1185">Reference proteome</keyword>
<accession>A0A1M5P3T7</accession>
<dbReference type="Proteomes" id="UP000184501">
    <property type="component" value="Unassembled WGS sequence"/>
</dbReference>
<dbReference type="EMBL" id="FQVN01000017">
    <property type="protein sequence ID" value="SHG96079.1"/>
    <property type="molecule type" value="Genomic_DNA"/>
</dbReference>
<evidence type="ECO:0000313" key="1">
    <source>
        <dbReference type="EMBL" id="SHG96079.1"/>
    </source>
</evidence>
<dbReference type="RefSeq" id="WP_143174495.1">
    <property type="nucleotide sequence ID" value="NZ_FQVN01000017.1"/>
</dbReference>
<name>A0A1M5P3T7_STRHI</name>
<organism evidence="1 2">
    <name type="scientific">Streptoalloteichus hindustanus</name>
    <dbReference type="NCBI Taxonomy" id="2017"/>
    <lineage>
        <taxon>Bacteria</taxon>
        <taxon>Bacillati</taxon>
        <taxon>Actinomycetota</taxon>
        <taxon>Actinomycetes</taxon>
        <taxon>Pseudonocardiales</taxon>
        <taxon>Pseudonocardiaceae</taxon>
        <taxon>Streptoalloteichus</taxon>
    </lineage>
</organism>
<dbReference type="AlphaFoldDB" id="A0A1M5P3T7"/>
<proteinExistence type="predicted"/>
<reference evidence="1 2" key="1">
    <citation type="submission" date="2016-11" db="EMBL/GenBank/DDBJ databases">
        <authorList>
            <person name="Jaros S."/>
            <person name="Januszkiewicz K."/>
            <person name="Wedrychowicz H."/>
        </authorList>
    </citation>
    <scope>NUCLEOTIDE SEQUENCE [LARGE SCALE GENOMIC DNA]</scope>
    <source>
        <strain evidence="1 2">DSM 44523</strain>
    </source>
</reference>
<evidence type="ECO:0000313" key="2">
    <source>
        <dbReference type="Proteomes" id="UP000184501"/>
    </source>
</evidence>
<sequence>MARCGTVFGRYLAAVQRFVAQLDQPEDAARLGGMTRAVLGGDGAAMITFLCTARKCLTTHNAPEGLWAWHEKALAIVIDRAVAGSALERLDSETHQRMLRSYRSAGGSPVDL</sequence>
<gene>
    <name evidence="1" type="ORF">SAMN05444320_11750</name>
</gene>
<protein>
    <submittedName>
        <fullName evidence="1">Uncharacterized protein</fullName>
    </submittedName>
</protein>